<organism evidence="1 2">
    <name type="scientific">Paenibacillus albicereus</name>
    <dbReference type="NCBI Taxonomy" id="2726185"/>
    <lineage>
        <taxon>Bacteria</taxon>
        <taxon>Bacillati</taxon>
        <taxon>Bacillota</taxon>
        <taxon>Bacilli</taxon>
        <taxon>Bacillales</taxon>
        <taxon>Paenibacillaceae</taxon>
        <taxon>Paenibacillus</taxon>
    </lineage>
</organism>
<reference evidence="1 2" key="1">
    <citation type="submission" date="2020-04" db="EMBL/GenBank/DDBJ databases">
        <title>Novel Paenibacillus strain UniB2 isolated from commercial digestive syrup.</title>
        <authorList>
            <person name="Thorat V."/>
            <person name="Kirdat K."/>
            <person name="Tiwarekar B."/>
            <person name="Yadav A."/>
        </authorList>
    </citation>
    <scope>NUCLEOTIDE SEQUENCE [LARGE SCALE GENOMIC DNA]</scope>
    <source>
        <strain evidence="1 2">UniB2</strain>
    </source>
</reference>
<proteinExistence type="predicted"/>
<gene>
    <name evidence="1" type="ORF">HGI30_03380</name>
</gene>
<name>A0A6H2GTH6_9BACL</name>
<dbReference type="KEGG" id="palr:HGI30_03380"/>
<evidence type="ECO:0000313" key="1">
    <source>
        <dbReference type="EMBL" id="QJC50710.1"/>
    </source>
</evidence>
<keyword evidence="2" id="KW-1185">Reference proteome</keyword>
<protein>
    <submittedName>
        <fullName evidence="1">Uncharacterized protein</fullName>
    </submittedName>
</protein>
<sequence>MIRQADEVKVFEISAGTFRWSMTSTAIPAKGRGQPVLQTDGEHAFETDFHTDADEIPWKGIVAVRCDDTTAYKNDK</sequence>
<dbReference type="RefSeq" id="WP_168906365.1">
    <property type="nucleotide sequence ID" value="NZ_CP051428.1"/>
</dbReference>
<dbReference type="AlphaFoldDB" id="A0A6H2GTH6"/>
<dbReference type="Proteomes" id="UP000502136">
    <property type="component" value="Chromosome"/>
</dbReference>
<accession>A0A6H2GTH6</accession>
<evidence type="ECO:0000313" key="2">
    <source>
        <dbReference type="Proteomes" id="UP000502136"/>
    </source>
</evidence>
<dbReference type="EMBL" id="CP051428">
    <property type="protein sequence ID" value="QJC50710.1"/>
    <property type="molecule type" value="Genomic_DNA"/>
</dbReference>